<name>A0ABT2CD01_9ACTN</name>
<evidence type="ECO:0000313" key="3">
    <source>
        <dbReference type="Proteomes" id="UP001431313"/>
    </source>
</evidence>
<feature type="compositionally biased region" description="Pro residues" evidence="1">
    <location>
        <begin position="65"/>
        <end position="74"/>
    </location>
</feature>
<evidence type="ECO:0000313" key="2">
    <source>
        <dbReference type="EMBL" id="MCS0634504.1"/>
    </source>
</evidence>
<dbReference type="Proteomes" id="UP001431313">
    <property type="component" value="Unassembled WGS sequence"/>
</dbReference>
<reference evidence="2" key="1">
    <citation type="submission" date="2022-08" db="EMBL/GenBank/DDBJ databases">
        <authorList>
            <person name="Somphong A."/>
            <person name="Phongsopitanun W."/>
        </authorList>
    </citation>
    <scope>NUCLEOTIDE SEQUENCE</scope>
    <source>
        <strain evidence="2">LP05-1</strain>
    </source>
</reference>
<feature type="compositionally biased region" description="Low complexity" evidence="1">
    <location>
        <begin position="41"/>
        <end position="50"/>
    </location>
</feature>
<gene>
    <name evidence="2" type="ORF">NX801_02255</name>
</gene>
<sequence>MISEPELVGGAPEEDPAPDRRPAGAPGSGRFEPEAPGTGRSGPEVPGPRRSGPEPGGPERGGPIAGPPPPPAGPPDRRPGRRPWLWALGGAALASALWAGAFLRYVPQDHPDQDGYRSADGELCALAELRSLSLALGRKRSTSGAEDTRHEALDQSYCSRSYARSGDGSPSAPTAPSYSVDLYYELHKRTDPAPEFEPRLIKGPFAAEPEWSPLAGLGDRAFFRAQEGRAELFVLDGPAVLELTVSQEMAYDAKGEPLLGDQRDLAPLRPDMVTDLRTLMTRLRT</sequence>
<comment type="caution">
    <text evidence="2">The sequence shown here is derived from an EMBL/GenBank/DDBJ whole genome shotgun (WGS) entry which is preliminary data.</text>
</comment>
<keyword evidence="3" id="KW-1185">Reference proteome</keyword>
<feature type="region of interest" description="Disordered" evidence="1">
    <location>
        <begin position="1"/>
        <end position="82"/>
    </location>
</feature>
<dbReference type="RefSeq" id="WP_258785007.1">
    <property type="nucleotide sequence ID" value="NZ_JANUGQ010000001.1"/>
</dbReference>
<dbReference type="EMBL" id="JANUGQ010000001">
    <property type="protein sequence ID" value="MCS0634504.1"/>
    <property type="molecule type" value="Genomic_DNA"/>
</dbReference>
<evidence type="ECO:0000256" key="1">
    <source>
        <dbReference type="SAM" id="MobiDB-lite"/>
    </source>
</evidence>
<proteinExistence type="predicted"/>
<protein>
    <submittedName>
        <fullName evidence="2">Uncharacterized protein</fullName>
    </submittedName>
</protein>
<accession>A0ABT2CD01</accession>
<organism evidence="2 3">
    <name type="scientific">Streptomyces pyxinae</name>
    <dbReference type="NCBI Taxonomy" id="2970734"/>
    <lineage>
        <taxon>Bacteria</taxon>
        <taxon>Bacillati</taxon>
        <taxon>Actinomycetota</taxon>
        <taxon>Actinomycetes</taxon>
        <taxon>Kitasatosporales</taxon>
        <taxon>Streptomycetaceae</taxon>
        <taxon>Streptomyces</taxon>
    </lineage>
</organism>